<dbReference type="InterPro" id="IPR001296">
    <property type="entry name" value="Glyco_trans_1"/>
</dbReference>
<comment type="caution">
    <text evidence="3">The sequence shown here is derived from an EMBL/GenBank/DDBJ whole genome shotgun (WGS) entry which is preliminary data.</text>
</comment>
<gene>
    <name evidence="3" type="ORF">CYJ57_04430</name>
</gene>
<reference evidence="3 4" key="1">
    <citation type="submission" date="2017-12" db="EMBL/GenBank/DDBJ databases">
        <title>Phylogenetic diversity of female urinary microbiome.</title>
        <authorList>
            <person name="Thomas-White K."/>
            <person name="Wolfe A.J."/>
        </authorList>
    </citation>
    <scope>NUCLEOTIDE SEQUENCE [LARGE SCALE GENOMIC DNA]</scope>
    <source>
        <strain evidence="3 4">UMB0898</strain>
    </source>
</reference>
<dbReference type="PANTHER" id="PTHR45947:SF3">
    <property type="entry name" value="SULFOQUINOVOSYL TRANSFERASE SQD2"/>
    <property type="match status" value="1"/>
</dbReference>
<dbReference type="Proteomes" id="UP000234384">
    <property type="component" value="Unassembled WGS sequence"/>
</dbReference>
<dbReference type="PANTHER" id="PTHR45947">
    <property type="entry name" value="SULFOQUINOVOSYL TRANSFERASE SQD2"/>
    <property type="match status" value="1"/>
</dbReference>
<accession>A0A2I1K0P0</accession>
<protein>
    <submittedName>
        <fullName evidence="3">Uncharacterized protein</fullName>
    </submittedName>
</protein>
<dbReference type="InterPro" id="IPR050194">
    <property type="entry name" value="Glycosyltransferase_grp1"/>
</dbReference>
<evidence type="ECO:0000313" key="3">
    <source>
        <dbReference type="EMBL" id="PKY89092.1"/>
    </source>
</evidence>
<dbReference type="Pfam" id="PF00534">
    <property type="entry name" value="Glycos_transf_1"/>
    <property type="match status" value="1"/>
</dbReference>
<evidence type="ECO:0000259" key="2">
    <source>
        <dbReference type="Pfam" id="PF13439"/>
    </source>
</evidence>
<name>A0A2I1K0P0_9LACT</name>
<proteinExistence type="predicted"/>
<evidence type="ECO:0000259" key="1">
    <source>
        <dbReference type="Pfam" id="PF00534"/>
    </source>
</evidence>
<dbReference type="AlphaFoldDB" id="A0A2I1K0P0"/>
<dbReference type="OrthoDB" id="9804196at2"/>
<evidence type="ECO:0000313" key="4">
    <source>
        <dbReference type="Proteomes" id="UP000234384"/>
    </source>
</evidence>
<feature type="domain" description="Glycosyl transferase family 1" evidence="1">
    <location>
        <begin position="195"/>
        <end position="314"/>
    </location>
</feature>
<dbReference type="Pfam" id="PF13439">
    <property type="entry name" value="Glyco_transf_4"/>
    <property type="match status" value="1"/>
</dbReference>
<dbReference type="GO" id="GO:0016757">
    <property type="term" value="F:glycosyltransferase activity"/>
    <property type="evidence" value="ECO:0007669"/>
    <property type="project" value="InterPro"/>
</dbReference>
<dbReference type="InterPro" id="IPR028098">
    <property type="entry name" value="Glyco_trans_4-like_N"/>
</dbReference>
<feature type="domain" description="Glycosyltransferase subfamily 4-like N-terminal" evidence="2">
    <location>
        <begin position="18"/>
        <end position="181"/>
    </location>
</feature>
<dbReference type="Gene3D" id="3.40.50.2000">
    <property type="entry name" value="Glycogen Phosphorylase B"/>
    <property type="match status" value="2"/>
</dbReference>
<dbReference type="SUPFAM" id="SSF53756">
    <property type="entry name" value="UDP-Glycosyltransferase/glycogen phosphorylase"/>
    <property type="match status" value="1"/>
</dbReference>
<dbReference type="RefSeq" id="WP_101954234.1">
    <property type="nucleotide sequence ID" value="NZ_PKHE01000009.1"/>
</dbReference>
<sequence length="383" mass="43850">MKRVNQVRILHIMSSYGGGISTFIHNLATEMSKYHIVFDVVTYSDCPEHFVKAIRQTGGDVYQLKNPKKSGWSAFKHSISRVLKLYDYQVVHCHITGYRAGIYWSMVRRFSPQSKFVIHAHYIATMPEHPVKRIGYFMTQQLNRSLSDLYVGCSYQAIESIFGYQVSKSQGIIIPNSIDESKFLYSKEQYQTLREQWRGYFDIESDQYVIGQIGRLAKIKNHKLTLQIAQLAKEKHLPYRFIFFGQGPMESELKTMIEEYQLEKIVILAGRYEQMDQIFPMLDATILPSFNEGLGTVAIESQAGGIPVVLSENVPTDADLGMGLVYRQKLTAPIEFWLESLQTAMTHQPVPVEERSYALTRSKYTNHQAARVYASSIAGVIKI</sequence>
<organism evidence="3 4">
    <name type="scientific">Falseniella ignava</name>
    <dbReference type="NCBI Taxonomy" id="137730"/>
    <lineage>
        <taxon>Bacteria</taxon>
        <taxon>Bacillati</taxon>
        <taxon>Bacillota</taxon>
        <taxon>Bacilli</taxon>
        <taxon>Lactobacillales</taxon>
        <taxon>Aerococcaceae</taxon>
        <taxon>Falseniella</taxon>
    </lineage>
</organism>
<dbReference type="EMBL" id="PKHE01000009">
    <property type="protein sequence ID" value="PKY89092.1"/>
    <property type="molecule type" value="Genomic_DNA"/>
</dbReference>